<keyword evidence="1" id="KW-0067">ATP-binding</keyword>
<proteinExistence type="inferred from homology"/>
<dbReference type="PANTHER" id="PTHR30292">
    <property type="entry name" value="UNCHARACTERIZED PROTEIN YBGL-RELATED"/>
    <property type="match status" value="1"/>
</dbReference>
<accession>A0ABS4GGK1</accession>
<dbReference type="Pfam" id="PF03746">
    <property type="entry name" value="LamB_YcsF"/>
    <property type="match status" value="1"/>
</dbReference>
<protein>
    <recommendedName>
        <fullName evidence="1">5-oxoprolinase subunit A</fullName>
        <shortName evidence="1">5-OPase subunit A</shortName>
        <ecNumber evidence="1">3.5.2.9</ecNumber>
    </recommendedName>
    <alternativeName>
        <fullName evidence="1">5-oxoprolinase (ATP-hydrolyzing) subunit A</fullName>
    </alternativeName>
</protein>
<dbReference type="NCBIfam" id="NF003816">
    <property type="entry name" value="PRK05406.1-5"/>
    <property type="match status" value="1"/>
</dbReference>
<reference evidence="2 3" key="1">
    <citation type="submission" date="2021-03" db="EMBL/GenBank/DDBJ databases">
        <title>Genomic Encyclopedia of Type Strains, Phase IV (KMG-IV): sequencing the most valuable type-strain genomes for metagenomic binning, comparative biology and taxonomic classification.</title>
        <authorList>
            <person name="Goeker M."/>
        </authorList>
    </citation>
    <scope>NUCLEOTIDE SEQUENCE [LARGE SCALE GENOMIC DNA]</scope>
    <source>
        <strain evidence="2 3">DSM 24004</strain>
    </source>
</reference>
<dbReference type="SUPFAM" id="SSF88713">
    <property type="entry name" value="Glycoside hydrolase/deacetylase"/>
    <property type="match status" value="1"/>
</dbReference>
<dbReference type="InterPro" id="IPR011330">
    <property type="entry name" value="Glyco_hydro/deAcase_b/a-brl"/>
</dbReference>
<dbReference type="CDD" id="cd10787">
    <property type="entry name" value="LamB_YcsF_like"/>
    <property type="match status" value="1"/>
</dbReference>
<evidence type="ECO:0000313" key="2">
    <source>
        <dbReference type="EMBL" id="MBP1926806.1"/>
    </source>
</evidence>
<dbReference type="InterPro" id="IPR005501">
    <property type="entry name" value="LamB/YcsF/PxpA-like"/>
</dbReference>
<sequence>MFKVDLNSDIGESFGDYKLGLDSDVAKHISSANIACGFHAGDPIVMAKTVDIAVREKVAIGAHPGFLDLMGFGRREMKVTAYEAKSYIKYQIGALWAFAKGKGVELQHVKPHGALYNMAAKDAELAFAIAEGVYEVDKNLILVGLANSELTLAGKKVGLRVANEVFADRAYNSDGSLVSRKKEGAVIHDTELAISRVLRMVKEGKVESINGEDINIQADTICVHGDNPQAVVFVEKIRSVLVAEGIEVVSMGSFIK</sequence>
<comment type="similarity">
    <text evidence="1">Belongs to the LamB/PxpA family.</text>
</comment>
<organism evidence="2 3">
    <name type="scientific">Sedimentibacter acidaminivorans</name>
    <dbReference type="NCBI Taxonomy" id="913099"/>
    <lineage>
        <taxon>Bacteria</taxon>
        <taxon>Bacillati</taxon>
        <taxon>Bacillota</taxon>
        <taxon>Tissierellia</taxon>
        <taxon>Sedimentibacter</taxon>
    </lineage>
</organism>
<dbReference type="EC" id="3.5.2.9" evidence="1"/>
<comment type="catalytic activity">
    <reaction evidence="1">
        <text>5-oxo-L-proline + ATP + 2 H2O = L-glutamate + ADP + phosphate + H(+)</text>
        <dbReference type="Rhea" id="RHEA:10348"/>
        <dbReference type="ChEBI" id="CHEBI:15377"/>
        <dbReference type="ChEBI" id="CHEBI:15378"/>
        <dbReference type="ChEBI" id="CHEBI:29985"/>
        <dbReference type="ChEBI" id="CHEBI:30616"/>
        <dbReference type="ChEBI" id="CHEBI:43474"/>
        <dbReference type="ChEBI" id="CHEBI:58402"/>
        <dbReference type="ChEBI" id="CHEBI:456216"/>
        <dbReference type="EC" id="3.5.2.9"/>
    </reaction>
</comment>
<comment type="subunit">
    <text evidence="1">Forms a complex composed of PxpA, PxpB and PxpC.</text>
</comment>
<evidence type="ECO:0000313" key="3">
    <source>
        <dbReference type="Proteomes" id="UP001519342"/>
    </source>
</evidence>
<keyword evidence="1" id="KW-0547">Nucleotide-binding</keyword>
<keyword evidence="1" id="KW-0378">Hydrolase</keyword>
<dbReference type="Proteomes" id="UP001519342">
    <property type="component" value="Unassembled WGS sequence"/>
</dbReference>
<keyword evidence="3" id="KW-1185">Reference proteome</keyword>
<gene>
    <name evidence="1" type="primary">pxpA</name>
    <name evidence="2" type="ORF">J2Z76_002676</name>
</gene>
<dbReference type="RefSeq" id="WP_209512526.1">
    <property type="nucleotide sequence ID" value="NZ_JAGGKS010000008.1"/>
</dbReference>
<dbReference type="EMBL" id="JAGGKS010000008">
    <property type="protein sequence ID" value="MBP1926806.1"/>
    <property type="molecule type" value="Genomic_DNA"/>
</dbReference>
<dbReference type="NCBIfam" id="NF003814">
    <property type="entry name" value="PRK05406.1-3"/>
    <property type="match status" value="1"/>
</dbReference>
<comment type="caution">
    <text evidence="2">The sequence shown here is derived from an EMBL/GenBank/DDBJ whole genome shotgun (WGS) entry which is preliminary data.</text>
</comment>
<comment type="function">
    <text evidence="1">Catalyzes the cleavage of 5-oxoproline to form L-glutamate coupled to the hydrolysis of ATP to ADP and inorganic phosphate.</text>
</comment>
<name>A0ABS4GGK1_9FIRM</name>
<dbReference type="PANTHER" id="PTHR30292:SF0">
    <property type="entry name" value="5-OXOPROLINASE SUBUNIT A"/>
    <property type="match status" value="1"/>
</dbReference>
<dbReference type="HAMAP" id="MF_00691">
    <property type="entry name" value="PxpA"/>
    <property type="match status" value="1"/>
</dbReference>
<evidence type="ECO:0000256" key="1">
    <source>
        <dbReference type="HAMAP-Rule" id="MF_00691"/>
    </source>
</evidence>
<dbReference type="Gene3D" id="3.20.20.370">
    <property type="entry name" value="Glycoside hydrolase/deacetylase"/>
    <property type="match status" value="1"/>
</dbReference>